<sequence length="94" mass="10494">MHVVPLHAMADRERLHTNTEIYDALLKAHHDLTELRPATREGQGAVEMVRMTIVASNSALLRVEQKQADRRHDDDAAAIGEAMERAFPPKAGQD</sequence>
<protein>
    <submittedName>
        <fullName evidence="1">Uncharacterized protein</fullName>
    </submittedName>
</protein>
<dbReference type="Proteomes" id="UP000264310">
    <property type="component" value="Unassembled WGS sequence"/>
</dbReference>
<gene>
    <name evidence="1" type="ORF">DYI37_03125</name>
</gene>
<dbReference type="EMBL" id="QURL01000001">
    <property type="protein sequence ID" value="RFC66450.1"/>
    <property type="molecule type" value="Genomic_DNA"/>
</dbReference>
<reference evidence="1 2" key="1">
    <citation type="submission" date="2018-08" db="EMBL/GenBank/DDBJ databases">
        <title>Fulvimarina sp. 85, whole genome shotgun sequence.</title>
        <authorList>
            <person name="Tuo L."/>
        </authorList>
    </citation>
    <scope>NUCLEOTIDE SEQUENCE [LARGE SCALE GENOMIC DNA]</scope>
    <source>
        <strain evidence="1 2">85</strain>
    </source>
</reference>
<dbReference type="AlphaFoldDB" id="A0A371XB63"/>
<keyword evidence="2" id="KW-1185">Reference proteome</keyword>
<accession>A0A371XB63</accession>
<comment type="caution">
    <text evidence="1">The sequence shown here is derived from an EMBL/GenBank/DDBJ whole genome shotgun (WGS) entry which is preliminary data.</text>
</comment>
<name>A0A371XB63_9HYPH</name>
<evidence type="ECO:0000313" key="1">
    <source>
        <dbReference type="EMBL" id="RFC66450.1"/>
    </source>
</evidence>
<organism evidence="1 2">
    <name type="scientific">Fulvimarina endophytica</name>
    <dbReference type="NCBI Taxonomy" id="2293836"/>
    <lineage>
        <taxon>Bacteria</taxon>
        <taxon>Pseudomonadati</taxon>
        <taxon>Pseudomonadota</taxon>
        <taxon>Alphaproteobacteria</taxon>
        <taxon>Hyphomicrobiales</taxon>
        <taxon>Aurantimonadaceae</taxon>
        <taxon>Fulvimarina</taxon>
    </lineage>
</organism>
<evidence type="ECO:0000313" key="2">
    <source>
        <dbReference type="Proteomes" id="UP000264310"/>
    </source>
</evidence>
<proteinExistence type="predicted"/>